<keyword evidence="2" id="KW-1185">Reference proteome</keyword>
<evidence type="ECO:0000313" key="1">
    <source>
        <dbReference type="EMBL" id="MBF6022665.1"/>
    </source>
</evidence>
<reference evidence="1 2" key="1">
    <citation type="submission" date="2020-11" db="EMBL/GenBank/DDBJ databases">
        <title>Draft Genome Sequence and Secondary Metabolite Biosynthetic Potential of the Lysobacter niastensis Type strain DSM 18481.</title>
        <authorList>
            <person name="Turrini P."/>
            <person name="Artuso I."/>
            <person name="Tescari M."/>
            <person name="Lugli G.A."/>
            <person name="Frangipani E."/>
            <person name="Ventura M."/>
            <person name="Visca P."/>
        </authorList>
    </citation>
    <scope>NUCLEOTIDE SEQUENCE [LARGE SCALE GENOMIC DNA]</scope>
    <source>
        <strain evidence="1 2">DSM 18481</strain>
    </source>
</reference>
<dbReference type="Proteomes" id="UP001429984">
    <property type="component" value="Unassembled WGS sequence"/>
</dbReference>
<sequence length="105" mass="11824">MKTSRSSRFTPRRRIVLGVFAALLLLVGWLHFTGAAGTRGMPLKEMDWNGDGKAGMEEWLQSIYAVVVHKTVDGPRECSTYAWRRDDSTIRVDCRTVVKPATPDK</sequence>
<proteinExistence type="predicted"/>
<gene>
    <name evidence="1" type="ORF">IU514_01350</name>
</gene>
<name>A0ABS0B679_9GAMM</name>
<dbReference type="EMBL" id="JADLZT010000001">
    <property type="protein sequence ID" value="MBF6022665.1"/>
    <property type="molecule type" value="Genomic_DNA"/>
</dbReference>
<evidence type="ECO:0000313" key="2">
    <source>
        <dbReference type="Proteomes" id="UP001429984"/>
    </source>
</evidence>
<accession>A0ABS0B679</accession>
<protein>
    <submittedName>
        <fullName evidence="1">EF-hand domain-containing protein</fullName>
    </submittedName>
</protein>
<dbReference type="RefSeq" id="WP_194929267.1">
    <property type="nucleotide sequence ID" value="NZ_JADLZT010000001.1"/>
</dbReference>
<organism evidence="1 2">
    <name type="scientific">Lysobacter niastensis</name>
    <dbReference type="NCBI Taxonomy" id="380629"/>
    <lineage>
        <taxon>Bacteria</taxon>
        <taxon>Pseudomonadati</taxon>
        <taxon>Pseudomonadota</taxon>
        <taxon>Gammaproteobacteria</taxon>
        <taxon>Lysobacterales</taxon>
        <taxon>Lysobacteraceae</taxon>
        <taxon>Lysobacter</taxon>
    </lineage>
</organism>
<comment type="caution">
    <text evidence="1">The sequence shown here is derived from an EMBL/GenBank/DDBJ whole genome shotgun (WGS) entry which is preliminary data.</text>
</comment>